<sequence length="139" mass="15092">MRPSEILAQPVEPLRTDYGDEPDIDAGDGDAPRARFRHAAGGPRKGRRRSKIPFVVAISVLAALGAGFWFIPADLVPLPKSDDVCVVTGGGTIRVETGDCGMFYYRGKLALVADKRYAIEHTGPIAWHVRETTRTDTGD</sequence>
<organism evidence="3 4">
    <name type="scientific">Bifidobacterium myosotis</name>
    <dbReference type="NCBI Taxonomy" id="1630166"/>
    <lineage>
        <taxon>Bacteria</taxon>
        <taxon>Bacillati</taxon>
        <taxon>Actinomycetota</taxon>
        <taxon>Actinomycetes</taxon>
        <taxon>Bifidobacteriales</taxon>
        <taxon>Bifidobacteriaceae</taxon>
        <taxon>Bifidobacterium</taxon>
    </lineage>
</organism>
<feature type="transmembrane region" description="Helical" evidence="2">
    <location>
        <begin position="52"/>
        <end position="71"/>
    </location>
</feature>
<dbReference type="AlphaFoldDB" id="A0A5M9ZKQ8"/>
<name>A0A5M9ZKQ8_9BIFI</name>
<reference evidence="3 4" key="1">
    <citation type="journal article" date="2019" name="Syst. Appl. Microbiol.">
        <title>Characterization of Bifidobacterium species in feaces of the Egyptian fruit bat: Description of B. vespertilionis sp. nov. and B. rousetti sp. nov.</title>
        <authorList>
            <person name="Modesto M."/>
            <person name="Satti M."/>
            <person name="Watanabe K."/>
            <person name="Puglisi E."/>
            <person name="Morelli L."/>
            <person name="Huang C.-H."/>
            <person name="Liou J.-S."/>
            <person name="Miyashita M."/>
            <person name="Tamura T."/>
            <person name="Saito S."/>
            <person name="Mori K."/>
            <person name="Huang L."/>
            <person name="Sciavilla P."/>
            <person name="Sandri C."/>
            <person name="Spiezio C."/>
            <person name="Vitali F."/>
            <person name="Cavalieri D."/>
            <person name="Perpetuini G."/>
            <person name="Tofalo R."/>
            <person name="Bonetti A."/>
            <person name="Arita M."/>
            <person name="Mattarelli P."/>
        </authorList>
    </citation>
    <scope>NUCLEOTIDE SEQUENCE [LARGE SCALE GENOMIC DNA]</scope>
    <source>
        <strain evidence="3 4">RST17</strain>
    </source>
</reference>
<evidence type="ECO:0000256" key="2">
    <source>
        <dbReference type="SAM" id="Phobius"/>
    </source>
</evidence>
<evidence type="ECO:0000256" key="1">
    <source>
        <dbReference type="SAM" id="MobiDB-lite"/>
    </source>
</evidence>
<gene>
    <name evidence="3" type="ORF">EMO91_06995</name>
</gene>
<dbReference type="RefSeq" id="WP_150379347.1">
    <property type="nucleotide sequence ID" value="NZ_RZUH01000004.1"/>
</dbReference>
<feature type="compositionally biased region" description="Basic residues" evidence="1">
    <location>
        <begin position="34"/>
        <end position="48"/>
    </location>
</feature>
<keyword evidence="2" id="KW-0472">Membrane</keyword>
<comment type="caution">
    <text evidence="3">The sequence shown here is derived from an EMBL/GenBank/DDBJ whole genome shotgun (WGS) entry which is preliminary data.</text>
</comment>
<dbReference type="EMBL" id="RZUH01000004">
    <property type="protein sequence ID" value="KAA8828180.1"/>
    <property type="molecule type" value="Genomic_DNA"/>
</dbReference>
<feature type="region of interest" description="Disordered" evidence="1">
    <location>
        <begin position="1"/>
        <end position="48"/>
    </location>
</feature>
<feature type="compositionally biased region" description="Acidic residues" evidence="1">
    <location>
        <begin position="19"/>
        <end position="28"/>
    </location>
</feature>
<proteinExistence type="predicted"/>
<protein>
    <submittedName>
        <fullName evidence="3">Uncharacterized protein</fullName>
    </submittedName>
</protein>
<keyword evidence="2" id="KW-0812">Transmembrane</keyword>
<evidence type="ECO:0000313" key="3">
    <source>
        <dbReference type="EMBL" id="KAA8828180.1"/>
    </source>
</evidence>
<keyword evidence="2" id="KW-1133">Transmembrane helix</keyword>
<accession>A0A5M9ZKQ8</accession>
<evidence type="ECO:0000313" key="4">
    <source>
        <dbReference type="Proteomes" id="UP000410049"/>
    </source>
</evidence>
<dbReference type="Proteomes" id="UP000410049">
    <property type="component" value="Unassembled WGS sequence"/>
</dbReference>